<dbReference type="InterPro" id="IPR001227">
    <property type="entry name" value="Ac_transferase_dom_sf"/>
</dbReference>
<dbReference type="InterPro" id="IPR016039">
    <property type="entry name" value="Thiolase-like"/>
</dbReference>
<dbReference type="EMBL" id="JACHMG010000001">
    <property type="protein sequence ID" value="MBB4688702.1"/>
    <property type="molecule type" value="Genomic_DNA"/>
</dbReference>
<dbReference type="Pfam" id="PF16197">
    <property type="entry name" value="KAsynt_C_assoc"/>
    <property type="match status" value="1"/>
</dbReference>
<evidence type="ECO:0000313" key="5">
    <source>
        <dbReference type="EMBL" id="MBB4688702.1"/>
    </source>
</evidence>
<dbReference type="Pfam" id="PF00109">
    <property type="entry name" value="ketoacyl-synt"/>
    <property type="match status" value="1"/>
</dbReference>
<dbReference type="CDD" id="cd00833">
    <property type="entry name" value="PKS"/>
    <property type="match status" value="1"/>
</dbReference>
<dbReference type="AlphaFoldDB" id="A0A840J5J3"/>
<dbReference type="InterPro" id="IPR014030">
    <property type="entry name" value="Ketoacyl_synth_N"/>
</dbReference>
<dbReference type="GO" id="GO:0004315">
    <property type="term" value="F:3-oxoacyl-[acyl-carrier-protein] synthase activity"/>
    <property type="evidence" value="ECO:0007669"/>
    <property type="project" value="InterPro"/>
</dbReference>
<organism evidence="5 6">
    <name type="scientific">Amycolatopsis jiangsuensis</name>
    <dbReference type="NCBI Taxonomy" id="1181879"/>
    <lineage>
        <taxon>Bacteria</taxon>
        <taxon>Bacillati</taxon>
        <taxon>Actinomycetota</taxon>
        <taxon>Actinomycetes</taxon>
        <taxon>Pseudonocardiales</taxon>
        <taxon>Pseudonocardiaceae</taxon>
        <taxon>Amycolatopsis</taxon>
    </lineage>
</organism>
<accession>A0A840J5J3</accession>
<feature type="domain" description="Ketosynthase family 3 (KS3)" evidence="4">
    <location>
        <begin position="2"/>
        <end position="441"/>
    </location>
</feature>
<dbReference type="Proteomes" id="UP000581769">
    <property type="component" value="Unassembled WGS sequence"/>
</dbReference>
<dbReference type="SUPFAM" id="SSF55048">
    <property type="entry name" value="Probable ACP-binding domain of malonyl-CoA ACP transacylase"/>
    <property type="match status" value="1"/>
</dbReference>
<dbReference type="SUPFAM" id="SSF53901">
    <property type="entry name" value="Thiolase-like"/>
    <property type="match status" value="1"/>
</dbReference>
<dbReference type="GO" id="GO:0006633">
    <property type="term" value="P:fatty acid biosynthetic process"/>
    <property type="evidence" value="ECO:0007669"/>
    <property type="project" value="InterPro"/>
</dbReference>
<evidence type="ECO:0000313" key="6">
    <source>
        <dbReference type="Proteomes" id="UP000581769"/>
    </source>
</evidence>
<dbReference type="RefSeq" id="WP_312874011.1">
    <property type="nucleotide sequence ID" value="NZ_JACHMG010000001.1"/>
</dbReference>
<keyword evidence="3 5" id="KW-0808">Transferase</keyword>
<evidence type="ECO:0000256" key="1">
    <source>
        <dbReference type="ARBA" id="ARBA00022450"/>
    </source>
</evidence>
<gene>
    <name evidence="5" type="ORF">BJY18_006187</name>
</gene>
<dbReference type="PROSITE" id="PS52004">
    <property type="entry name" value="KS3_2"/>
    <property type="match status" value="1"/>
</dbReference>
<dbReference type="PANTHER" id="PTHR43074:SF1">
    <property type="entry name" value="BETA-KETOACYL SYNTHASE FAMILY PROTEIN-RELATED"/>
    <property type="match status" value="1"/>
</dbReference>
<keyword evidence="1" id="KW-0596">Phosphopantetheine</keyword>
<dbReference type="Gene3D" id="3.40.366.10">
    <property type="entry name" value="Malonyl-Coenzyme A Acyl Carrier Protein, domain 2"/>
    <property type="match status" value="1"/>
</dbReference>
<dbReference type="InterPro" id="IPR052568">
    <property type="entry name" value="PKS-FAS_Synthase"/>
</dbReference>
<comment type="caution">
    <text evidence="5">The sequence shown here is derived from an EMBL/GenBank/DDBJ whole genome shotgun (WGS) entry which is preliminary data.</text>
</comment>
<dbReference type="PROSITE" id="PS00606">
    <property type="entry name" value="KS3_1"/>
    <property type="match status" value="1"/>
</dbReference>
<evidence type="ECO:0000256" key="3">
    <source>
        <dbReference type="ARBA" id="ARBA00022679"/>
    </source>
</evidence>
<dbReference type="InterPro" id="IPR014031">
    <property type="entry name" value="Ketoacyl_synth_C"/>
</dbReference>
<dbReference type="Pfam" id="PF00698">
    <property type="entry name" value="Acyl_transf_1"/>
    <property type="match status" value="1"/>
</dbReference>
<dbReference type="InterPro" id="IPR016036">
    <property type="entry name" value="Malonyl_transacylase_ACP-bd"/>
</dbReference>
<sequence>MSPGVAIVGMGVLLPGAGTIDQYWHNLENGIDSITEIPGERRGPGFPGPAGETPHGGFVAGSVELAPVAAELLSSAVDGTEPGQIAAFAVAHAAIDDAGGPGRLGDRERAGIVLGRGGYVSPGLRAFDQRVRTVREIAGAVADLVPSAGPELLTEVRDALPAPPRQLRPETVAGLVPNLAASRLANAFDLGGPAYTVDGACASSLLAVDHAVGELLRGRCDVMLAGGVHHNHDDTLWSLLTQLGALSPSRRISPFSRQADGMLLGEGAAIVVLKRLADARRDGDRVYAVIRGTGTAGGSPEPSTAGQIRALRQAWHGADSAEIGLLEAHGAATPAGDEAELRTLAEVFGPASGPRAILGSVKSMIGHTMSAAGAAGLVKAALALYHGILPPTLHCSDPHPLLERTRFEMLEQARPWEGLARVAAVNAFGFGGTTAHVVLTGADCGPRRRVRVAEPERVMRLAADSPEALLARLKDPGEPGTGRCRIGIAGPSPDALALAGRVIAEAGRTGKSWHGTGGIWCSVDPLLPRGRTVFIHSGLEDADEPQCSDVAGYFGLDRPRWTDTTVPAHAASVTAVGILLGKALRRIGVRPDALAGHSVGEWTAMQEAGMCSGVSIGELVGQYWPEGLALPEVDYLVLGCPAGRIADLLPAELVISHENAPQQTVVCGPPDTVAEFAACCREDGIVARILPFRSGFHSPFLLAHLDPFIRLVRGLRLSPPKIPVWSATTARPYPASPESVRELYLAHLLEPIRFRDLAEGLHNAGFRAFVQIGAGQLGSFVSATLAGKRHLVVSAASTTRPGITQLRRVATALWTEGGDPDFAALEPSRIRLDTGPVRLDRAKDGSTP</sequence>
<dbReference type="InterPro" id="IPR032821">
    <property type="entry name" value="PKS_assoc"/>
</dbReference>
<dbReference type="SMART" id="SM00827">
    <property type="entry name" value="PKS_AT"/>
    <property type="match status" value="1"/>
</dbReference>
<name>A0A840J5J3_9PSEU</name>
<dbReference type="SUPFAM" id="SSF52151">
    <property type="entry name" value="FabD/lysophospholipase-like"/>
    <property type="match status" value="1"/>
</dbReference>
<dbReference type="InterPro" id="IPR020841">
    <property type="entry name" value="PKS_Beta-ketoAc_synthase_dom"/>
</dbReference>
<evidence type="ECO:0000256" key="2">
    <source>
        <dbReference type="ARBA" id="ARBA00022553"/>
    </source>
</evidence>
<protein>
    <submittedName>
        <fullName evidence="5">Acyl transferase domain-containing protein</fullName>
    </submittedName>
</protein>
<dbReference type="InterPro" id="IPR014043">
    <property type="entry name" value="Acyl_transferase_dom"/>
</dbReference>
<dbReference type="InterPro" id="IPR016035">
    <property type="entry name" value="Acyl_Trfase/lysoPLipase"/>
</dbReference>
<proteinExistence type="predicted"/>
<dbReference type="Gene3D" id="3.40.47.10">
    <property type="match status" value="1"/>
</dbReference>
<dbReference type="InterPro" id="IPR018201">
    <property type="entry name" value="Ketoacyl_synth_AS"/>
</dbReference>
<dbReference type="Pfam" id="PF02801">
    <property type="entry name" value="Ketoacyl-synt_C"/>
    <property type="match status" value="1"/>
</dbReference>
<reference evidence="5 6" key="1">
    <citation type="submission" date="2020-08" db="EMBL/GenBank/DDBJ databases">
        <title>Sequencing the genomes of 1000 actinobacteria strains.</title>
        <authorList>
            <person name="Klenk H.-P."/>
        </authorList>
    </citation>
    <scope>NUCLEOTIDE SEQUENCE [LARGE SCALE GENOMIC DNA]</scope>
    <source>
        <strain evidence="5 6">DSM 45859</strain>
    </source>
</reference>
<dbReference type="Gene3D" id="3.30.70.3290">
    <property type="match status" value="1"/>
</dbReference>
<evidence type="ECO:0000259" key="4">
    <source>
        <dbReference type="PROSITE" id="PS52004"/>
    </source>
</evidence>
<dbReference type="PANTHER" id="PTHR43074">
    <property type="entry name" value="OMEGA-3 POLYUNSATURATED FATTY ACID SYNTHASE PFAB-RELATED"/>
    <property type="match status" value="1"/>
</dbReference>
<dbReference type="SMART" id="SM00825">
    <property type="entry name" value="PKS_KS"/>
    <property type="match status" value="1"/>
</dbReference>
<keyword evidence="2" id="KW-0597">Phosphoprotein</keyword>
<keyword evidence="6" id="KW-1185">Reference proteome</keyword>